<feature type="transmembrane region" description="Helical" evidence="6">
    <location>
        <begin position="90"/>
        <end position="111"/>
    </location>
</feature>
<feature type="transmembrane region" description="Helical" evidence="6">
    <location>
        <begin position="248"/>
        <end position="265"/>
    </location>
</feature>
<feature type="transmembrane region" description="Helical" evidence="6">
    <location>
        <begin position="21"/>
        <end position="42"/>
    </location>
</feature>
<dbReference type="AlphaFoldDB" id="A0A1E5E6B6"/>
<feature type="transmembrane region" description="Helical" evidence="6">
    <location>
        <begin position="183"/>
        <end position="204"/>
    </location>
</feature>
<feature type="transmembrane region" description="Helical" evidence="6">
    <location>
        <begin position="302"/>
        <end position="323"/>
    </location>
</feature>
<evidence type="ECO:0000256" key="6">
    <source>
        <dbReference type="SAM" id="Phobius"/>
    </source>
</evidence>
<reference evidence="7 8" key="1">
    <citation type="journal article" date="2012" name="Science">
        <title>Ecological populations of bacteria act as socially cohesive units of antibiotic production and resistance.</title>
        <authorList>
            <person name="Cordero O.X."/>
            <person name="Wildschutte H."/>
            <person name="Kirkup B."/>
            <person name="Proehl S."/>
            <person name="Ngo L."/>
            <person name="Hussain F."/>
            <person name="Le Roux F."/>
            <person name="Mincer T."/>
            <person name="Polz M.F."/>
        </authorList>
    </citation>
    <scope>NUCLEOTIDE SEQUENCE [LARGE SCALE GENOMIC DNA]</scope>
    <source>
        <strain evidence="7 8">1S-45</strain>
    </source>
</reference>
<evidence type="ECO:0000256" key="1">
    <source>
        <dbReference type="ARBA" id="ARBA00004651"/>
    </source>
</evidence>
<dbReference type="PANTHER" id="PTHR30250">
    <property type="entry name" value="PST FAMILY PREDICTED COLANIC ACID TRANSPORTER"/>
    <property type="match status" value="1"/>
</dbReference>
<evidence type="ECO:0000256" key="4">
    <source>
        <dbReference type="ARBA" id="ARBA00022989"/>
    </source>
</evidence>
<evidence type="ECO:0000256" key="3">
    <source>
        <dbReference type="ARBA" id="ARBA00022692"/>
    </source>
</evidence>
<keyword evidence="2" id="KW-1003">Cell membrane</keyword>
<feature type="transmembrane region" description="Helical" evidence="6">
    <location>
        <begin position="400"/>
        <end position="421"/>
    </location>
</feature>
<evidence type="ECO:0000313" key="7">
    <source>
        <dbReference type="EMBL" id="OEF29518.1"/>
    </source>
</evidence>
<organism evidence="7 8">
    <name type="scientific">Vibrio rumoiensis 1S-45</name>
    <dbReference type="NCBI Taxonomy" id="1188252"/>
    <lineage>
        <taxon>Bacteria</taxon>
        <taxon>Pseudomonadati</taxon>
        <taxon>Pseudomonadota</taxon>
        <taxon>Gammaproteobacteria</taxon>
        <taxon>Vibrionales</taxon>
        <taxon>Vibrionaceae</taxon>
        <taxon>Vibrio</taxon>
    </lineage>
</organism>
<feature type="transmembrane region" description="Helical" evidence="6">
    <location>
        <begin position="373"/>
        <end position="394"/>
    </location>
</feature>
<keyword evidence="8" id="KW-1185">Reference proteome</keyword>
<dbReference type="GO" id="GO:0005886">
    <property type="term" value="C:plasma membrane"/>
    <property type="evidence" value="ECO:0007669"/>
    <property type="project" value="UniProtKB-SubCell"/>
</dbReference>
<keyword evidence="4 6" id="KW-1133">Transmembrane helix</keyword>
<proteinExistence type="predicted"/>
<accession>A0A1E5E6B6</accession>
<dbReference type="InterPro" id="IPR050833">
    <property type="entry name" value="Poly_Biosynth_Transport"/>
</dbReference>
<dbReference type="OrthoDB" id="3831435at2"/>
<evidence type="ECO:0000313" key="8">
    <source>
        <dbReference type="Proteomes" id="UP000094070"/>
    </source>
</evidence>
<keyword evidence="5 6" id="KW-0472">Membrane</keyword>
<feature type="non-terminal residue" evidence="7">
    <location>
        <position position="433"/>
    </location>
</feature>
<keyword evidence="3 6" id="KW-0812">Transmembrane</keyword>
<sequence length="433" mass="49082">MNKVNNNKIKNILQNGFLRNVLLIVTGTASAQVINISIMPILTRLYEPSMFGILGTFTAICTFIMPIVSLTYPTAIVIVKTELEAKKIGLLSFFISIIFSALVFVVLSFFYKDLIYYFNIEDVGLFVFFIPCVIFIAALNQVGRQWAIRHGDYRNIVRSVVSQSVLISGSRLFIGWFFPFSSILIITYIFGNLISSLILCLSFLKKLNIIKLGVNFNELRSIAIKYKDFPIYRAPQVALHAFSESMPVLLLGSLFGSVIVGYYMLARLTLGAPVGLIGQSVSDVFFPKFVKQGKAYQDKRKLLIRVTSGISIISIIPFFILSINGSVLFGIIFGNEWSTSGAFASYMSIWLLFILITRPVVSIIPVLKLQRFFLFFEFFTLILKFISIYFSYFLYSDPTISIACFSIVNAICYIYLLIYVYKKVNYENCIHIN</sequence>
<dbReference type="Proteomes" id="UP000094070">
    <property type="component" value="Unassembled WGS sequence"/>
</dbReference>
<feature type="transmembrane region" description="Helical" evidence="6">
    <location>
        <begin position="271"/>
        <end position="290"/>
    </location>
</feature>
<name>A0A1E5E6B6_9VIBR</name>
<dbReference type="RefSeq" id="WP_017026539.1">
    <property type="nucleotide sequence ID" value="NZ_AJYK02000006.1"/>
</dbReference>
<dbReference type="PANTHER" id="PTHR30250:SF28">
    <property type="entry name" value="POLYSACCHARIDE BIOSYNTHESIS PROTEIN"/>
    <property type="match status" value="1"/>
</dbReference>
<feature type="transmembrane region" description="Helical" evidence="6">
    <location>
        <begin position="155"/>
        <end position="177"/>
    </location>
</feature>
<feature type="transmembrane region" description="Helical" evidence="6">
    <location>
        <begin position="343"/>
        <end position="361"/>
    </location>
</feature>
<feature type="transmembrane region" description="Helical" evidence="6">
    <location>
        <begin position="54"/>
        <end position="78"/>
    </location>
</feature>
<comment type="subcellular location">
    <subcellularLocation>
        <location evidence="1">Cell membrane</location>
        <topology evidence="1">Multi-pass membrane protein</topology>
    </subcellularLocation>
</comment>
<evidence type="ECO:0000256" key="2">
    <source>
        <dbReference type="ARBA" id="ARBA00022475"/>
    </source>
</evidence>
<evidence type="ECO:0000256" key="5">
    <source>
        <dbReference type="ARBA" id="ARBA00023136"/>
    </source>
</evidence>
<protein>
    <recommendedName>
        <fullName evidence="9">Polysaccharide biosynthesis protein</fullName>
    </recommendedName>
</protein>
<feature type="transmembrane region" description="Helical" evidence="6">
    <location>
        <begin position="123"/>
        <end position="143"/>
    </location>
</feature>
<dbReference type="STRING" id="1188252.A1QC_14000"/>
<gene>
    <name evidence="7" type="ORF">A1QC_14000</name>
</gene>
<dbReference type="Pfam" id="PF13440">
    <property type="entry name" value="Polysacc_synt_3"/>
    <property type="match status" value="1"/>
</dbReference>
<evidence type="ECO:0008006" key="9">
    <source>
        <dbReference type="Google" id="ProtNLM"/>
    </source>
</evidence>
<comment type="caution">
    <text evidence="7">The sequence shown here is derived from an EMBL/GenBank/DDBJ whole genome shotgun (WGS) entry which is preliminary data.</text>
</comment>
<dbReference type="EMBL" id="AJYK02000006">
    <property type="protein sequence ID" value="OEF29518.1"/>
    <property type="molecule type" value="Genomic_DNA"/>
</dbReference>